<evidence type="ECO:0000256" key="5">
    <source>
        <dbReference type="ARBA" id="ARBA00012144"/>
    </source>
</evidence>
<evidence type="ECO:0000256" key="10">
    <source>
        <dbReference type="ARBA" id="ARBA00022898"/>
    </source>
</evidence>
<dbReference type="InterPro" id="IPR022459">
    <property type="entry name" value="Lysine_aminomutase"/>
</dbReference>
<evidence type="ECO:0000256" key="2">
    <source>
        <dbReference type="ARBA" id="ARBA00001933"/>
    </source>
</evidence>
<dbReference type="GO" id="GO:0050066">
    <property type="term" value="F:L-lysine 2,3-aminomutase activity"/>
    <property type="evidence" value="ECO:0007669"/>
    <property type="project" value="UniProtKB-EC"/>
</dbReference>
<dbReference type="SUPFAM" id="SSF102114">
    <property type="entry name" value="Radical SAM enzymes"/>
    <property type="match status" value="1"/>
</dbReference>
<dbReference type="InterPro" id="IPR007197">
    <property type="entry name" value="rSAM"/>
</dbReference>
<dbReference type="KEGG" id="dmp:FAK_24740"/>
<dbReference type="Pfam" id="PF04055">
    <property type="entry name" value="Radical_SAM"/>
    <property type="match status" value="1"/>
</dbReference>
<dbReference type="AlphaFoldDB" id="A0AAU9EE57"/>
<keyword evidence="13" id="KW-0413">Isomerase</keyword>
<dbReference type="InterPro" id="IPR013785">
    <property type="entry name" value="Aldolase_TIM"/>
</dbReference>
<dbReference type="Gene3D" id="6.10.140.1170">
    <property type="match status" value="1"/>
</dbReference>
<keyword evidence="8" id="KW-0949">S-adenosyl-L-methionine</keyword>
<dbReference type="PANTHER" id="PTHR30538:SF1">
    <property type="entry name" value="L-LYSINE 2,3-AMINOMUTASE"/>
    <property type="match status" value="1"/>
</dbReference>
<dbReference type="EC" id="5.4.3.2" evidence="5"/>
<evidence type="ECO:0000256" key="8">
    <source>
        <dbReference type="ARBA" id="ARBA00022691"/>
    </source>
</evidence>
<organism evidence="17 18">
    <name type="scientific">Desulfoferula mesophila</name>
    <dbReference type="NCBI Taxonomy" id="3058419"/>
    <lineage>
        <taxon>Bacteria</taxon>
        <taxon>Pseudomonadati</taxon>
        <taxon>Thermodesulfobacteriota</taxon>
        <taxon>Desulfarculia</taxon>
        <taxon>Desulfarculales</taxon>
        <taxon>Desulfarculaceae</taxon>
        <taxon>Desulfoferula</taxon>
    </lineage>
</organism>
<dbReference type="SFLD" id="SFLDS00029">
    <property type="entry name" value="Radical_SAM"/>
    <property type="match status" value="1"/>
</dbReference>
<evidence type="ECO:0000256" key="9">
    <source>
        <dbReference type="ARBA" id="ARBA00022723"/>
    </source>
</evidence>
<accession>A0AAU9EE57</accession>
<sequence length="425" mass="46989">MKNSETSAHALEPPHRGWHETGLRLQAVPAAKSYALEQVTSPVGRSTTAFRRRHFPRLSISLWNDWRWQVRNRVTSLTELSHYLKLVPVEKRAFSACPGKLPLSITPYYLSLMDPDDSADPLRRTMVPTWFEGVVGPGESGDPLVEDHDMAAPGLVHRYPDRVLFLATGFCAAYCRYCTRSRMVGHQTYGPVHSREAMERAIAYIEATPSVRDVLISGGDPLTMADDRLEWLLSRLRRIPHVEVLRLGTKTPAVLPQRITGDLVKRLKRYHPLFMSLHFTHPAELTPETARACARLADAGIPLGSQTVLLTGVNDSVETMRSLMQGLLKMRVRPYYLYQCDPITGSAHFRTPVSKGLEIIRGLRGHTSGYAVPTFVIDAPGGGGKVALYPEAVVGKNGNDLVLTNYAGGTYTYPDCGGSPGTEAC</sequence>
<name>A0AAU9EE57_9BACT</name>
<comment type="catalytic activity">
    <reaction evidence="1">
        <text>L-lysine = (3S)-3,6-diaminohexanoate</text>
        <dbReference type="Rhea" id="RHEA:19177"/>
        <dbReference type="ChEBI" id="CHEBI:32551"/>
        <dbReference type="ChEBI" id="CHEBI:57434"/>
        <dbReference type="EC" id="5.4.3.2"/>
    </reaction>
</comment>
<dbReference type="InterPro" id="IPR003739">
    <property type="entry name" value="Lys_aminomutase/Glu_NH3_mut"/>
</dbReference>
<feature type="modified residue" description="N6-(pyridoxal phosphate)lysine" evidence="15">
    <location>
        <position position="385"/>
    </location>
</feature>
<dbReference type="CDD" id="cd01335">
    <property type="entry name" value="Radical_SAM"/>
    <property type="match status" value="1"/>
</dbReference>
<evidence type="ECO:0000256" key="11">
    <source>
        <dbReference type="ARBA" id="ARBA00023004"/>
    </source>
</evidence>
<evidence type="ECO:0000259" key="16">
    <source>
        <dbReference type="PROSITE" id="PS51918"/>
    </source>
</evidence>
<dbReference type="SFLD" id="SFLDF00283">
    <property type="entry name" value="L-lysine_2_3-aminomutase_(LAM"/>
    <property type="match status" value="1"/>
</dbReference>
<dbReference type="SFLD" id="SFLDG01070">
    <property type="entry name" value="PLP-dependent"/>
    <property type="match status" value="1"/>
</dbReference>
<comment type="cofactor">
    <cofactor evidence="2 15">
        <name>pyridoxal 5'-phosphate</name>
        <dbReference type="ChEBI" id="CHEBI:597326"/>
    </cofactor>
</comment>
<feature type="binding site" evidence="14">
    <location>
        <position position="178"/>
    </location>
    <ligand>
        <name>[4Fe-4S] cluster</name>
        <dbReference type="ChEBI" id="CHEBI:49883"/>
        <note>4Fe-4S-S-AdoMet</note>
    </ligand>
</feature>
<dbReference type="Proteomes" id="UP001366166">
    <property type="component" value="Chromosome"/>
</dbReference>
<keyword evidence="12 14" id="KW-0411">Iron-sulfur</keyword>
<gene>
    <name evidence="17" type="primary">kamA</name>
    <name evidence="17" type="ORF">FAK_24740</name>
</gene>
<evidence type="ECO:0000256" key="3">
    <source>
        <dbReference type="ARBA" id="ARBA00001966"/>
    </source>
</evidence>
<proteinExistence type="inferred from homology"/>
<keyword evidence="18" id="KW-1185">Reference proteome</keyword>
<reference evidence="18" key="1">
    <citation type="journal article" date="2023" name="Arch. Microbiol.">
        <title>Desulfoferula mesophilus gen. nov. sp. nov., a mesophilic sulfate-reducing bacterium isolated from a brackish lake sediment.</title>
        <authorList>
            <person name="Watanabe T."/>
            <person name="Yabe T."/>
            <person name="Tsuji J.M."/>
            <person name="Fukui M."/>
        </authorList>
    </citation>
    <scope>NUCLEOTIDE SEQUENCE [LARGE SCALE GENOMIC DNA]</scope>
    <source>
        <strain evidence="18">12FAK</strain>
    </source>
</reference>
<keyword evidence="9 14" id="KW-0479">Metal-binding</keyword>
<feature type="binding site" evidence="14">
    <location>
        <position position="171"/>
    </location>
    <ligand>
        <name>[4Fe-4S] cluster</name>
        <dbReference type="ChEBI" id="CHEBI:49883"/>
        <note>4Fe-4S-S-AdoMet</note>
    </ligand>
</feature>
<feature type="domain" description="Radical SAM core" evidence="16">
    <location>
        <begin position="156"/>
        <end position="371"/>
    </location>
</feature>
<dbReference type="Gene3D" id="3.20.20.70">
    <property type="entry name" value="Aldolase class I"/>
    <property type="match status" value="1"/>
</dbReference>
<dbReference type="NCBIfam" id="TIGR00238">
    <property type="entry name" value="KamA family radical SAM protein"/>
    <property type="match status" value="1"/>
</dbReference>
<evidence type="ECO:0000256" key="6">
    <source>
        <dbReference type="ARBA" id="ARBA00022363"/>
    </source>
</evidence>
<keyword evidence="7 14" id="KW-0004">4Fe-4S</keyword>
<evidence type="ECO:0000256" key="1">
    <source>
        <dbReference type="ARBA" id="ARBA00000911"/>
    </source>
</evidence>
<dbReference type="PROSITE" id="PS51918">
    <property type="entry name" value="RADICAL_SAM"/>
    <property type="match status" value="1"/>
</dbReference>
<protein>
    <recommendedName>
        <fullName evidence="6">L-lysine 2,3-aminomutase</fullName>
        <ecNumber evidence="5">5.4.3.2</ecNumber>
    </recommendedName>
</protein>
<evidence type="ECO:0000256" key="15">
    <source>
        <dbReference type="PIRSR" id="PIRSR603739-50"/>
    </source>
</evidence>
<evidence type="ECO:0000256" key="12">
    <source>
        <dbReference type="ARBA" id="ARBA00023014"/>
    </source>
</evidence>
<keyword evidence="10 15" id="KW-0663">Pyridoxal phosphate</keyword>
<dbReference type="InterPro" id="IPR058240">
    <property type="entry name" value="rSAM_sf"/>
</dbReference>
<keyword evidence="11" id="KW-0408">Iron</keyword>
<dbReference type="RefSeq" id="WP_338599768.1">
    <property type="nucleotide sequence ID" value="NZ_AP028679.1"/>
</dbReference>
<dbReference type="PANTHER" id="PTHR30538">
    <property type="entry name" value="LYSINE 2,3-AMINOMUTASE-RELATED"/>
    <property type="match status" value="1"/>
</dbReference>
<evidence type="ECO:0000313" key="18">
    <source>
        <dbReference type="Proteomes" id="UP001366166"/>
    </source>
</evidence>
<comment type="similarity">
    <text evidence="4">Belongs to the radical SAM superfamily. KamA family.</text>
</comment>
<dbReference type="Pfam" id="PF12544">
    <property type="entry name" value="LAM_C"/>
    <property type="match status" value="1"/>
</dbReference>
<dbReference type="GO" id="GO:0051539">
    <property type="term" value="F:4 iron, 4 sulfur cluster binding"/>
    <property type="evidence" value="ECO:0007669"/>
    <property type="project" value="UniProtKB-KW"/>
</dbReference>
<comment type="cofactor">
    <cofactor evidence="3">
        <name>[4Fe-4S] cluster</name>
        <dbReference type="ChEBI" id="CHEBI:49883"/>
    </cofactor>
</comment>
<dbReference type="PIRSF" id="PIRSF004911">
    <property type="entry name" value="DUF160"/>
    <property type="match status" value="1"/>
</dbReference>
<dbReference type="GO" id="GO:0046872">
    <property type="term" value="F:metal ion binding"/>
    <property type="evidence" value="ECO:0007669"/>
    <property type="project" value="UniProtKB-KW"/>
</dbReference>
<evidence type="ECO:0000256" key="7">
    <source>
        <dbReference type="ARBA" id="ARBA00022485"/>
    </source>
</evidence>
<evidence type="ECO:0000313" key="17">
    <source>
        <dbReference type="EMBL" id="BEQ15408.1"/>
    </source>
</evidence>
<dbReference type="EMBL" id="AP028679">
    <property type="protein sequence ID" value="BEQ15408.1"/>
    <property type="molecule type" value="Genomic_DNA"/>
</dbReference>
<dbReference type="InterPro" id="IPR025895">
    <property type="entry name" value="LAM_C_dom"/>
</dbReference>
<evidence type="ECO:0000256" key="4">
    <source>
        <dbReference type="ARBA" id="ARBA00008703"/>
    </source>
</evidence>
<evidence type="ECO:0000256" key="14">
    <source>
        <dbReference type="PIRSR" id="PIRSR004911-1"/>
    </source>
</evidence>
<feature type="binding site" evidence="14">
    <location>
        <position position="175"/>
    </location>
    <ligand>
        <name>[4Fe-4S] cluster</name>
        <dbReference type="ChEBI" id="CHEBI:49883"/>
        <note>4Fe-4S-S-AdoMet</note>
    </ligand>
</feature>
<evidence type="ECO:0000256" key="13">
    <source>
        <dbReference type="ARBA" id="ARBA00023235"/>
    </source>
</evidence>